<evidence type="ECO:0000313" key="1">
    <source>
        <dbReference type="EMBL" id="KKM22468.1"/>
    </source>
</evidence>
<organism evidence="1">
    <name type="scientific">marine sediment metagenome</name>
    <dbReference type="NCBI Taxonomy" id="412755"/>
    <lineage>
        <taxon>unclassified sequences</taxon>
        <taxon>metagenomes</taxon>
        <taxon>ecological metagenomes</taxon>
    </lineage>
</organism>
<dbReference type="EMBL" id="LAZR01013327">
    <property type="protein sequence ID" value="KKM22468.1"/>
    <property type="molecule type" value="Genomic_DNA"/>
</dbReference>
<sequence length="91" mass="10839">MEANNLYQFSGDFGVAQRTFRAYIRIGEANLNNRFNKETITLFNEGKLTQTQLLDNLRKHENKKIIQSKLWVNRKEDIKNVIKLKKKKKKK</sequence>
<name>A0A0F9KJV7_9ZZZZ</name>
<accession>A0A0F9KJV7</accession>
<reference evidence="1" key="1">
    <citation type="journal article" date="2015" name="Nature">
        <title>Complex archaea that bridge the gap between prokaryotes and eukaryotes.</title>
        <authorList>
            <person name="Spang A."/>
            <person name="Saw J.H."/>
            <person name="Jorgensen S.L."/>
            <person name="Zaremba-Niedzwiedzka K."/>
            <person name="Martijn J."/>
            <person name="Lind A.E."/>
            <person name="van Eijk R."/>
            <person name="Schleper C."/>
            <person name="Guy L."/>
            <person name="Ettema T.J."/>
        </authorList>
    </citation>
    <scope>NUCLEOTIDE SEQUENCE</scope>
</reference>
<comment type="caution">
    <text evidence="1">The sequence shown here is derived from an EMBL/GenBank/DDBJ whole genome shotgun (WGS) entry which is preliminary data.</text>
</comment>
<protein>
    <submittedName>
        <fullName evidence="1">Uncharacterized protein</fullName>
    </submittedName>
</protein>
<gene>
    <name evidence="1" type="ORF">LCGC14_1625030</name>
</gene>
<dbReference type="AlphaFoldDB" id="A0A0F9KJV7"/>
<proteinExistence type="predicted"/>